<dbReference type="Proteomes" id="UP000250369">
    <property type="component" value="Unassembled WGS sequence"/>
</dbReference>
<reference evidence="2 3" key="1">
    <citation type="journal article" date="2009" name="Int. J. Syst. Evol. Microbiol.">
        <title>Paenibacillus contaminans sp. nov., isolated from a contaminated laboratory plate.</title>
        <authorList>
            <person name="Chou J.H."/>
            <person name="Lee J.H."/>
            <person name="Lin M.C."/>
            <person name="Chang P.S."/>
            <person name="Arun A.B."/>
            <person name="Young C.C."/>
            <person name="Chen W.M."/>
        </authorList>
    </citation>
    <scope>NUCLEOTIDE SEQUENCE [LARGE SCALE GENOMIC DNA]</scope>
    <source>
        <strain evidence="2 3">CKOBP-6</strain>
    </source>
</reference>
<dbReference type="AlphaFoldDB" id="A0A329MW62"/>
<dbReference type="PROSITE" id="PS51257">
    <property type="entry name" value="PROKAR_LIPOPROTEIN"/>
    <property type="match status" value="1"/>
</dbReference>
<keyword evidence="1" id="KW-0732">Signal</keyword>
<dbReference type="RefSeq" id="WP_113028883.1">
    <property type="nucleotide sequence ID" value="NZ_QMFB01000001.1"/>
</dbReference>
<protein>
    <submittedName>
        <fullName evidence="2">Uncharacterized protein</fullName>
    </submittedName>
</protein>
<proteinExistence type="predicted"/>
<name>A0A329MW62_9BACL</name>
<gene>
    <name evidence="2" type="ORF">DQG23_00710</name>
</gene>
<feature type="signal peptide" evidence="1">
    <location>
        <begin position="1"/>
        <end position="19"/>
    </location>
</feature>
<evidence type="ECO:0000256" key="1">
    <source>
        <dbReference type="SAM" id="SignalP"/>
    </source>
</evidence>
<comment type="caution">
    <text evidence="2">The sequence shown here is derived from an EMBL/GenBank/DDBJ whole genome shotgun (WGS) entry which is preliminary data.</text>
</comment>
<sequence length="283" mass="31916">MKIWILRLFSVMMVALVMSGCGHQLPVASEELLKQKKSVLVVTSPDLPAGLDQKLGAALNEWRSADKLAWKWLPQKTALDDEALNSIRETAYDQVIVIGSALFADAMKAAAEFPNVKWSLYQQSPERSPAPIQPLDNTAVWQADAGTYTILWNDWVKQQKLAGAPIIWITTTGNQVPATWAPSEEAEQIVMYDPENPEQWFQQLTFQAKQINAKWIVLYTPEASAELTKIRSLRIPFLDMTASVNYSLNWDPILNGIRENVKTDSWKQGLYTYSENEATAQMK</sequence>
<accession>A0A329MW62</accession>
<evidence type="ECO:0000313" key="3">
    <source>
        <dbReference type="Proteomes" id="UP000250369"/>
    </source>
</evidence>
<dbReference type="OrthoDB" id="2549976at2"/>
<dbReference type="EMBL" id="QMFB01000001">
    <property type="protein sequence ID" value="RAV22773.1"/>
    <property type="molecule type" value="Genomic_DNA"/>
</dbReference>
<evidence type="ECO:0000313" key="2">
    <source>
        <dbReference type="EMBL" id="RAV22773.1"/>
    </source>
</evidence>
<feature type="chain" id="PRO_5038640368" evidence="1">
    <location>
        <begin position="20"/>
        <end position="283"/>
    </location>
</feature>
<keyword evidence="3" id="KW-1185">Reference proteome</keyword>
<organism evidence="2 3">
    <name type="scientific">Paenibacillus contaminans</name>
    <dbReference type="NCBI Taxonomy" id="450362"/>
    <lineage>
        <taxon>Bacteria</taxon>
        <taxon>Bacillati</taxon>
        <taxon>Bacillota</taxon>
        <taxon>Bacilli</taxon>
        <taxon>Bacillales</taxon>
        <taxon>Paenibacillaceae</taxon>
        <taxon>Paenibacillus</taxon>
    </lineage>
</organism>